<comment type="caution">
    <text evidence="1">The sequence shown here is derived from an EMBL/GenBank/DDBJ whole genome shotgun (WGS) entry which is preliminary data.</text>
</comment>
<reference evidence="1" key="1">
    <citation type="journal article" date="2023" name="GigaByte">
        <title>Genome assembly of the bearded iris, Iris pallida Lam.</title>
        <authorList>
            <person name="Bruccoleri R.E."/>
            <person name="Oakeley E.J."/>
            <person name="Faust A.M.E."/>
            <person name="Altorfer M."/>
            <person name="Dessus-Babus S."/>
            <person name="Burckhardt D."/>
            <person name="Oertli M."/>
            <person name="Naumann U."/>
            <person name="Petersen F."/>
            <person name="Wong J."/>
        </authorList>
    </citation>
    <scope>NUCLEOTIDE SEQUENCE</scope>
    <source>
        <strain evidence="1">GSM-AAB239-AS_SAM_17_03QT</strain>
    </source>
</reference>
<keyword evidence="1" id="KW-0675">Receptor</keyword>
<organism evidence="1 2">
    <name type="scientific">Iris pallida</name>
    <name type="common">Sweet iris</name>
    <dbReference type="NCBI Taxonomy" id="29817"/>
    <lineage>
        <taxon>Eukaryota</taxon>
        <taxon>Viridiplantae</taxon>
        <taxon>Streptophyta</taxon>
        <taxon>Embryophyta</taxon>
        <taxon>Tracheophyta</taxon>
        <taxon>Spermatophyta</taxon>
        <taxon>Magnoliopsida</taxon>
        <taxon>Liliopsida</taxon>
        <taxon>Asparagales</taxon>
        <taxon>Iridaceae</taxon>
        <taxon>Iridoideae</taxon>
        <taxon>Irideae</taxon>
        <taxon>Iris</taxon>
    </lineage>
</organism>
<keyword evidence="1" id="KW-0808">Transferase</keyword>
<sequence length="65" mass="8075">MVFRCWRQSWGQAKMHAMKNGKRWSWTAITGVQPARRRMRWRSSDKGYLEREREAEERESEWIFL</sequence>
<dbReference type="Proteomes" id="UP001140949">
    <property type="component" value="Unassembled WGS sequence"/>
</dbReference>
<keyword evidence="1" id="KW-0418">Kinase</keyword>
<reference evidence="1" key="2">
    <citation type="submission" date="2023-04" db="EMBL/GenBank/DDBJ databases">
        <authorList>
            <person name="Bruccoleri R.E."/>
            <person name="Oakeley E.J."/>
            <person name="Faust A.-M."/>
            <person name="Dessus-Babus S."/>
            <person name="Altorfer M."/>
            <person name="Burckhardt D."/>
            <person name="Oertli M."/>
            <person name="Naumann U."/>
            <person name="Petersen F."/>
            <person name="Wong J."/>
        </authorList>
    </citation>
    <scope>NUCLEOTIDE SEQUENCE</scope>
    <source>
        <strain evidence="1">GSM-AAB239-AS_SAM_17_03QT</strain>
        <tissue evidence="1">Leaf</tissue>
    </source>
</reference>
<dbReference type="AlphaFoldDB" id="A0AAX6ELZ1"/>
<accession>A0AAX6ELZ1</accession>
<proteinExistence type="predicted"/>
<dbReference type="EMBL" id="JANAVB010035494">
    <property type="protein sequence ID" value="KAJ6805172.1"/>
    <property type="molecule type" value="Genomic_DNA"/>
</dbReference>
<protein>
    <submittedName>
        <fullName evidence="1">Proline-rich receptor-like protein kinase PERK8</fullName>
    </submittedName>
</protein>
<evidence type="ECO:0000313" key="1">
    <source>
        <dbReference type="EMBL" id="KAJ6805172.1"/>
    </source>
</evidence>
<dbReference type="GO" id="GO:0016301">
    <property type="term" value="F:kinase activity"/>
    <property type="evidence" value="ECO:0007669"/>
    <property type="project" value="UniProtKB-KW"/>
</dbReference>
<keyword evidence="2" id="KW-1185">Reference proteome</keyword>
<gene>
    <name evidence="1" type="ORF">M6B38_181835</name>
</gene>
<evidence type="ECO:0000313" key="2">
    <source>
        <dbReference type="Proteomes" id="UP001140949"/>
    </source>
</evidence>
<name>A0AAX6ELZ1_IRIPA</name>